<feature type="binding site" evidence="7">
    <location>
        <position position="125"/>
    </location>
    <ligand>
        <name>carbamoyl phosphate</name>
        <dbReference type="ChEBI" id="CHEBI:58228"/>
    </ligand>
</feature>
<organism evidence="10 11">
    <name type="scientific">Candidatus Bilamarchaeum dharawalense</name>
    <dbReference type="NCBI Taxonomy" id="2885759"/>
    <lineage>
        <taxon>Archaea</taxon>
        <taxon>Candidatus Micrarchaeota</taxon>
        <taxon>Candidatus Micrarchaeia</taxon>
        <taxon>Candidatus Anstonellales</taxon>
        <taxon>Candidatus Bilamarchaeaceae</taxon>
        <taxon>Candidatus Bilamarchaeum</taxon>
    </lineage>
</organism>
<protein>
    <recommendedName>
        <fullName evidence="7">Aspartate carbamoyltransferase</fullName>
        <ecNumber evidence="7">2.1.3.2</ecNumber>
    </recommendedName>
    <alternativeName>
        <fullName evidence="7">Aspartate transcarbamylase</fullName>
        <shortName evidence="7">ATCase</shortName>
    </alternativeName>
</protein>
<dbReference type="GO" id="GO:0004070">
    <property type="term" value="F:aspartate carbamoyltransferase activity"/>
    <property type="evidence" value="ECO:0007669"/>
    <property type="project" value="UniProtKB-UniRule"/>
</dbReference>
<evidence type="ECO:0000256" key="2">
    <source>
        <dbReference type="ARBA" id="ARBA00008896"/>
    </source>
</evidence>
<feature type="binding site" evidence="7">
    <location>
        <position position="257"/>
    </location>
    <ligand>
        <name>carbamoyl phosphate</name>
        <dbReference type="ChEBI" id="CHEBI:58228"/>
    </ligand>
</feature>
<keyword evidence="3 7" id="KW-0808">Transferase</keyword>
<dbReference type="NCBIfam" id="NF002032">
    <property type="entry name" value="PRK00856.1"/>
    <property type="match status" value="1"/>
</dbReference>
<evidence type="ECO:0000313" key="11">
    <source>
        <dbReference type="Proteomes" id="UP000789941"/>
    </source>
</evidence>
<feature type="binding site" evidence="7">
    <location>
        <position position="218"/>
    </location>
    <ligand>
        <name>L-aspartate</name>
        <dbReference type="ChEBI" id="CHEBI:29991"/>
    </ligand>
</feature>
<comment type="similarity">
    <text evidence="2 7">Belongs to the aspartate/ornithine carbamoyltransferase superfamily. ATCase family.</text>
</comment>
<comment type="function">
    <text evidence="5 7">Catalyzes the condensation of carbamoyl phosphate and aspartate to form carbamoyl aspartate and inorganic phosphate, the committed step in the de novo pyrimidine nucleotide biosynthesis pathway.</text>
</comment>
<dbReference type="NCBIfam" id="TIGR00670">
    <property type="entry name" value="asp_carb_tr"/>
    <property type="match status" value="1"/>
</dbReference>
<evidence type="ECO:0000256" key="7">
    <source>
        <dbReference type="HAMAP-Rule" id="MF_00001"/>
    </source>
</evidence>
<evidence type="ECO:0000256" key="3">
    <source>
        <dbReference type="ARBA" id="ARBA00022679"/>
    </source>
</evidence>
<evidence type="ECO:0000259" key="8">
    <source>
        <dbReference type="Pfam" id="PF00185"/>
    </source>
</evidence>
<dbReference type="PRINTS" id="PR00100">
    <property type="entry name" value="AOTCASE"/>
</dbReference>
<evidence type="ECO:0000256" key="5">
    <source>
        <dbReference type="ARBA" id="ARBA00043884"/>
    </source>
</evidence>
<dbReference type="PANTHER" id="PTHR45753:SF6">
    <property type="entry name" value="ASPARTATE CARBAMOYLTRANSFERASE"/>
    <property type="match status" value="1"/>
</dbReference>
<evidence type="ECO:0000256" key="1">
    <source>
        <dbReference type="ARBA" id="ARBA00004852"/>
    </source>
</evidence>
<proteinExistence type="inferred from homology"/>
<dbReference type="PANTHER" id="PTHR45753">
    <property type="entry name" value="ORNITHINE CARBAMOYLTRANSFERASE, MITOCHONDRIAL"/>
    <property type="match status" value="1"/>
</dbReference>
<dbReference type="Pfam" id="PF02729">
    <property type="entry name" value="OTCace_N"/>
    <property type="match status" value="1"/>
</dbReference>
<feature type="binding site" evidence="7">
    <location>
        <position position="49"/>
    </location>
    <ligand>
        <name>carbamoyl phosphate</name>
        <dbReference type="ChEBI" id="CHEBI:58228"/>
    </ligand>
</feature>
<feature type="binding site" evidence="7">
    <location>
        <position position="97"/>
    </location>
    <ligand>
        <name>carbamoyl phosphate</name>
        <dbReference type="ChEBI" id="CHEBI:58228"/>
    </ligand>
</feature>
<feature type="domain" description="Aspartate/ornithine carbamoyltransferase Asp/Orn-binding" evidence="8">
    <location>
        <begin position="145"/>
        <end position="292"/>
    </location>
</feature>
<dbReference type="EMBL" id="CABMJJ010000003">
    <property type="protein sequence ID" value="VVC02803.1"/>
    <property type="molecule type" value="Genomic_DNA"/>
</dbReference>
<feature type="domain" description="Aspartate/ornithine carbamoyltransferase carbamoyl-P binding" evidence="9">
    <location>
        <begin position="2"/>
        <end position="137"/>
    </location>
</feature>
<dbReference type="Gene3D" id="3.40.50.1370">
    <property type="entry name" value="Aspartate/ornithine carbamoyltransferase"/>
    <property type="match status" value="2"/>
</dbReference>
<feature type="binding site" evidence="7">
    <location>
        <position position="76"/>
    </location>
    <ligand>
        <name>L-aspartate</name>
        <dbReference type="ChEBI" id="CHEBI:29991"/>
    </ligand>
</feature>
<dbReference type="PRINTS" id="PR00101">
    <property type="entry name" value="ATCASE"/>
</dbReference>
<dbReference type="InterPro" id="IPR006132">
    <property type="entry name" value="Asp/Orn_carbamoyltranf_P-bd"/>
</dbReference>
<evidence type="ECO:0000259" key="9">
    <source>
        <dbReference type="Pfam" id="PF02729"/>
    </source>
</evidence>
<dbReference type="GO" id="GO:0016597">
    <property type="term" value="F:amino acid binding"/>
    <property type="evidence" value="ECO:0007669"/>
    <property type="project" value="InterPro"/>
</dbReference>
<keyword evidence="4 7" id="KW-0665">Pyrimidine biosynthesis</keyword>
<comment type="caution">
    <text evidence="10">The sequence shown here is derived from an EMBL/GenBank/DDBJ whole genome shotgun (WGS) entry which is preliminary data.</text>
</comment>
<dbReference type="GO" id="GO:0044205">
    <property type="term" value="P:'de novo' UMP biosynthetic process"/>
    <property type="evidence" value="ECO:0007669"/>
    <property type="project" value="UniProtKB-UniRule"/>
</dbReference>
<dbReference type="GO" id="GO:0006520">
    <property type="term" value="P:amino acid metabolic process"/>
    <property type="evidence" value="ECO:0007669"/>
    <property type="project" value="InterPro"/>
</dbReference>
<dbReference type="UniPathway" id="UPA00070">
    <property type="reaction ID" value="UER00116"/>
</dbReference>
<feature type="binding site" evidence="7">
    <location>
        <position position="128"/>
    </location>
    <ligand>
        <name>carbamoyl phosphate</name>
        <dbReference type="ChEBI" id="CHEBI:58228"/>
    </ligand>
</feature>
<comment type="pathway">
    <text evidence="1 7">Pyrimidine metabolism; UMP biosynthesis via de novo pathway; (S)-dihydroorotate from bicarbonate: step 2/3.</text>
</comment>
<dbReference type="InterPro" id="IPR006130">
    <property type="entry name" value="Asp/Orn_carbamoylTrfase"/>
</dbReference>
<gene>
    <name evidence="7 10" type="primary">pyrB</name>
    <name evidence="10" type="ORF">LFW2832_01250</name>
</gene>
<dbReference type="AlphaFoldDB" id="A0A5E4LP64"/>
<evidence type="ECO:0000256" key="6">
    <source>
        <dbReference type="ARBA" id="ARBA00048859"/>
    </source>
</evidence>
<evidence type="ECO:0000313" key="10">
    <source>
        <dbReference type="EMBL" id="VVC02803.1"/>
    </source>
</evidence>
<reference evidence="10 11" key="1">
    <citation type="submission" date="2019-08" db="EMBL/GenBank/DDBJ databases">
        <authorList>
            <person name="Vazquez-Campos X."/>
        </authorList>
    </citation>
    <scope>NUCLEOTIDE SEQUENCE [LARGE SCALE GENOMIC DNA]</scope>
    <source>
        <strain evidence="10">LFW-283_2</strain>
    </source>
</reference>
<dbReference type="FunFam" id="3.40.50.1370:FF:000002">
    <property type="entry name" value="Aspartate carbamoyltransferase 2"/>
    <property type="match status" value="1"/>
</dbReference>
<dbReference type="InterPro" id="IPR006131">
    <property type="entry name" value="Asp_carbamoyltransf_Asp/Orn-bd"/>
</dbReference>
<feature type="binding site" evidence="7">
    <location>
        <position position="158"/>
    </location>
    <ligand>
        <name>L-aspartate</name>
        <dbReference type="ChEBI" id="CHEBI:29991"/>
    </ligand>
</feature>
<name>A0A5E4LP64_9ARCH</name>
<feature type="binding site" evidence="7">
    <location>
        <position position="48"/>
    </location>
    <ligand>
        <name>carbamoyl phosphate</name>
        <dbReference type="ChEBI" id="CHEBI:58228"/>
    </ligand>
</feature>
<comment type="catalytic activity">
    <reaction evidence="6 7">
        <text>carbamoyl phosphate + L-aspartate = N-carbamoyl-L-aspartate + phosphate + H(+)</text>
        <dbReference type="Rhea" id="RHEA:20013"/>
        <dbReference type="ChEBI" id="CHEBI:15378"/>
        <dbReference type="ChEBI" id="CHEBI:29991"/>
        <dbReference type="ChEBI" id="CHEBI:32814"/>
        <dbReference type="ChEBI" id="CHEBI:43474"/>
        <dbReference type="ChEBI" id="CHEBI:58228"/>
        <dbReference type="EC" id="2.1.3.2"/>
    </reaction>
</comment>
<dbReference type="InterPro" id="IPR002082">
    <property type="entry name" value="Asp_carbamoyltransf"/>
</dbReference>
<feature type="binding site" evidence="7">
    <location>
        <position position="258"/>
    </location>
    <ligand>
        <name>carbamoyl phosphate</name>
        <dbReference type="ChEBI" id="CHEBI:58228"/>
    </ligand>
</feature>
<dbReference type="EC" id="2.1.3.2" evidence="7"/>
<sequence>MDLISIRDLSKKDIEGILDAAEEIQKGKRKPNLEGKILATLFFEASTRTKLSFQSAAMRNKMGYVDFLPETSSLKKGESYIDTIKTVAGYADVLAVRHPKEGSARFAADSIDKPVVNGGDGANQHPTQTLIDLFSIRKGKGRIGGLNVTLLGDLKYARTMRSLVYGLAMFGANVTLVSPPGLEMEQSYLDEIKKTFKFNVEFKNEPEYSQADVLYVCRIQQERFADPYEAKRVTEKFAIKKDDLKDAKEDLIILHPLPKINEIEATIDQMKQAKYFEQAHNGVPVRQAVLEYALSR</sequence>
<evidence type="ECO:0000256" key="4">
    <source>
        <dbReference type="ARBA" id="ARBA00022975"/>
    </source>
</evidence>
<dbReference type="Proteomes" id="UP000789941">
    <property type="component" value="Unassembled WGS sequence"/>
</dbReference>
<dbReference type="Pfam" id="PF00185">
    <property type="entry name" value="OTCace"/>
    <property type="match status" value="1"/>
</dbReference>
<comment type="subunit">
    <text evidence="7">Heterooligomer of catalytic and regulatory chains.</text>
</comment>
<dbReference type="GO" id="GO:0006207">
    <property type="term" value="P:'de novo' pyrimidine nucleobase biosynthetic process"/>
    <property type="evidence" value="ECO:0007669"/>
    <property type="project" value="InterPro"/>
</dbReference>
<dbReference type="PROSITE" id="PS00097">
    <property type="entry name" value="CARBAMOYLTRANSFERASE"/>
    <property type="match status" value="1"/>
</dbReference>
<dbReference type="InterPro" id="IPR036901">
    <property type="entry name" value="Asp/Orn_carbamoylTrfase_sf"/>
</dbReference>
<dbReference type="HAMAP" id="MF_00001">
    <property type="entry name" value="Asp_carb_tr"/>
    <property type="match status" value="1"/>
</dbReference>
<dbReference type="SUPFAM" id="SSF53671">
    <property type="entry name" value="Aspartate/ornithine carbamoyltransferase"/>
    <property type="match status" value="1"/>
</dbReference>
<accession>A0A5E4LP64</accession>